<feature type="region of interest" description="Disordered" evidence="1">
    <location>
        <begin position="54"/>
        <end position="75"/>
    </location>
</feature>
<protein>
    <recommendedName>
        <fullName evidence="4">SSCRP protein</fullName>
    </recommendedName>
</protein>
<organism evidence="2 3">
    <name type="scientific">Trichoderma ghanense</name>
    <dbReference type="NCBI Taxonomy" id="65468"/>
    <lineage>
        <taxon>Eukaryota</taxon>
        <taxon>Fungi</taxon>
        <taxon>Dikarya</taxon>
        <taxon>Ascomycota</taxon>
        <taxon>Pezizomycotina</taxon>
        <taxon>Sordariomycetes</taxon>
        <taxon>Hypocreomycetidae</taxon>
        <taxon>Hypocreales</taxon>
        <taxon>Hypocreaceae</taxon>
        <taxon>Trichoderma</taxon>
    </lineage>
</organism>
<proteinExistence type="predicted"/>
<reference evidence="2 3" key="1">
    <citation type="submission" date="2018-01" db="EMBL/GenBank/DDBJ databases">
        <title>Genome characterization of the sugarcane-associated fungus Trichoderma ghanense CCMA-1212 and their application in lignocelulose bioconversion.</title>
        <authorList>
            <person name="Steindorff A.S."/>
            <person name="Mendes T.D."/>
            <person name="Vilela E.S.D."/>
            <person name="Rodrigues D.S."/>
            <person name="Formighieri E.F."/>
            <person name="Melo I.S."/>
            <person name="Favaro L.C.L."/>
        </authorList>
    </citation>
    <scope>NUCLEOTIDE SEQUENCE [LARGE SCALE GENOMIC DNA]</scope>
    <source>
        <strain evidence="2 3">CCMA-1212</strain>
    </source>
</reference>
<sequence length="159" mass="17100">MTDSLAAKLLVPVPVRVLVRARSFVYKQSCEWTSAVLRDGPLGGYCKSAAANRHGATDRGRTSSPASSHGTWGGKPALDLGGSAAEPDLLAGWRFLSKCKKRCTYLTNQLRMVGVACGECNKAEKAIVQTSRAAVPILGRAEGLRLDARRDDEVMKRPD</sequence>
<evidence type="ECO:0000256" key="1">
    <source>
        <dbReference type="SAM" id="MobiDB-lite"/>
    </source>
</evidence>
<dbReference type="EMBL" id="PPTA01000001">
    <property type="protein sequence ID" value="TFB06838.1"/>
    <property type="molecule type" value="Genomic_DNA"/>
</dbReference>
<name>A0ABY2HJ11_9HYPO</name>
<dbReference type="Proteomes" id="UP001642720">
    <property type="component" value="Unassembled WGS sequence"/>
</dbReference>
<evidence type="ECO:0000313" key="3">
    <source>
        <dbReference type="Proteomes" id="UP001642720"/>
    </source>
</evidence>
<keyword evidence="3" id="KW-1185">Reference proteome</keyword>
<dbReference type="GeneID" id="300572165"/>
<accession>A0ABY2HJ11</accession>
<evidence type="ECO:0000313" key="2">
    <source>
        <dbReference type="EMBL" id="TFB06838.1"/>
    </source>
</evidence>
<comment type="caution">
    <text evidence="2">The sequence shown here is derived from an EMBL/GenBank/DDBJ whole genome shotgun (WGS) entry which is preliminary data.</text>
</comment>
<evidence type="ECO:0008006" key="4">
    <source>
        <dbReference type="Google" id="ProtNLM"/>
    </source>
</evidence>
<gene>
    <name evidence="2" type="ORF">CCMA1212_000237</name>
</gene>
<dbReference type="RefSeq" id="XP_073563039.1">
    <property type="nucleotide sequence ID" value="XM_073697715.1"/>
</dbReference>